<organism evidence="2 3">
    <name type="scientific">Ciona intestinalis</name>
    <name type="common">Transparent sea squirt</name>
    <name type="synonym">Ascidia intestinalis</name>
    <dbReference type="NCBI Taxonomy" id="7719"/>
    <lineage>
        <taxon>Eukaryota</taxon>
        <taxon>Metazoa</taxon>
        <taxon>Chordata</taxon>
        <taxon>Tunicata</taxon>
        <taxon>Ascidiacea</taxon>
        <taxon>Phlebobranchia</taxon>
        <taxon>Cionidae</taxon>
        <taxon>Ciona</taxon>
    </lineage>
</organism>
<dbReference type="HOGENOM" id="CLU_981875_0_0_1"/>
<reference evidence="2" key="3">
    <citation type="submission" date="2025-08" db="UniProtKB">
        <authorList>
            <consortium name="Ensembl"/>
        </authorList>
    </citation>
    <scope>IDENTIFICATION</scope>
</reference>
<protein>
    <submittedName>
        <fullName evidence="2">Uncharacterized protein</fullName>
    </submittedName>
</protein>
<reference evidence="2" key="4">
    <citation type="submission" date="2025-09" db="UniProtKB">
        <authorList>
            <consortium name="Ensembl"/>
        </authorList>
    </citation>
    <scope>IDENTIFICATION</scope>
</reference>
<evidence type="ECO:0000256" key="1">
    <source>
        <dbReference type="SAM" id="MobiDB-lite"/>
    </source>
</evidence>
<reference evidence="2" key="2">
    <citation type="journal article" date="2008" name="Genome Biol.">
        <title>Improved genome assembly and evidence-based global gene model set for the chordate Ciona intestinalis: new insight into intron and operon populations.</title>
        <authorList>
            <person name="Satou Y."/>
            <person name="Mineta K."/>
            <person name="Ogasawara M."/>
            <person name="Sasakura Y."/>
            <person name="Shoguchi E."/>
            <person name="Ueno K."/>
            <person name="Yamada L."/>
            <person name="Matsumoto J."/>
            <person name="Wasserscheid J."/>
            <person name="Dewar K."/>
            <person name="Wiley G.B."/>
            <person name="Macmil S.L."/>
            <person name="Roe B.A."/>
            <person name="Zeller R.W."/>
            <person name="Hastings K.E."/>
            <person name="Lemaire P."/>
            <person name="Lindquist E."/>
            <person name="Endo T."/>
            <person name="Hotta K."/>
            <person name="Inaba K."/>
        </authorList>
    </citation>
    <scope>NUCLEOTIDE SEQUENCE [LARGE SCALE GENOMIC DNA]</scope>
    <source>
        <strain evidence="2">wild type</strain>
    </source>
</reference>
<keyword evidence="3" id="KW-1185">Reference proteome</keyword>
<evidence type="ECO:0000313" key="3">
    <source>
        <dbReference type="Proteomes" id="UP000008144"/>
    </source>
</evidence>
<evidence type="ECO:0000313" key="2">
    <source>
        <dbReference type="Ensembl" id="ENSCINP00000009611.3"/>
    </source>
</evidence>
<sequence>MLASNQVIADLPKPVTSSAETSNLCDDLPLDLSKKPAENVQGVTNKAVRVLSRPEAESSTYKIGAKMESMSEVYAGTVRNRTDETRACPPPPYLLGNHVLQSEQSRKVSRDVSAQVVTQMSAVPIDRKWAVPTVTKNSASGMKRWSEDARQSARIPLQFEHAVCGRRNSAPAGTKKDVRKNLDLRSYTGCLPPHFLHLLESSGNLPVRTHNALLEVADVFRPTSDEKCPSSTKRACKRPIYTQISSNTNHSPQNDLRVTPTSIRSADGRDLACPVTSPDLTSHA</sequence>
<accession>F6RNB1</accession>
<feature type="region of interest" description="Disordered" evidence="1">
    <location>
        <begin position="1"/>
        <end position="22"/>
    </location>
</feature>
<dbReference type="AlphaFoldDB" id="F6RNB1"/>
<dbReference type="EMBL" id="EAAA01000567">
    <property type="status" value="NOT_ANNOTATED_CDS"/>
    <property type="molecule type" value="Genomic_DNA"/>
</dbReference>
<dbReference type="Ensembl" id="ENSCINT00000009611.3">
    <property type="protein sequence ID" value="ENSCINP00000009611.3"/>
    <property type="gene ID" value="ENSCING00000004645.3"/>
</dbReference>
<name>F6RNB1_CIOIN</name>
<reference evidence="3" key="1">
    <citation type="journal article" date="2002" name="Science">
        <title>The draft genome of Ciona intestinalis: insights into chordate and vertebrate origins.</title>
        <authorList>
            <person name="Dehal P."/>
            <person name="Satou Y."/>
            <person name="Campbell R.K."/>
            <person name="Chapman J."/>
            <person name="Degnan B."/>
            <person name="De Tomaso A."/>
            <person name="Davidson B."/>
            <person name="Di Gregorio A."/>
            <person name="Gelpke M."/>
            <person name="Goodstein D.M."/>
            <person name="Harafuji N."/>
            <person name="Hastings K.E."/>
            <person name="Ho I."/>
            <person name="Hotta K."/>
            <person name="Huang W."/>
            <person name="Kawashima T."/>
            <person name="Lemaire P."/>
            <person name="Martinez D."/>
            <person name="Meinertzhagen I.A."/>
            <person name="Necula S."/>
            <person name="Nonaka M."/>
            <person name="Putnam N."/>
            <person name="Rash S."/>
            <person name="Saiga H."/>
            <person name="Satake M."/>
            <person name="Terry A."/>
            <person name="Yamada L."/>
            <person name="Wang H.G."/>
            <person name="Awazu S."/>
            <person name="Azumi K."/>
            <person name="Boore J."/>
            <person name="Branno M."/>
            <person name="Chin-Bow S."/>
            <person name="DeSantis R."/>
            <person name="Doyle S."/>
            <person name="Francino P."/>
            <person name="Keys D.N."/>
            <person name="Haga S."/>
            <person name="Hayashi H."/>
            <person name="Hino K."/>
            <person name="Imai K.S."/>
            <person name="Inaba K."/>
            <person name="Kano S."/>
            <person name="Kobayashi K."/>
            <person name="Kobayashi M."/>
            <person name="Lee B.I."/>
            <person name="Makabe K.W."/>
            <person name="Manohar C."/>
            <person name="Matassi G."/>
            <person name="Medina M."/>
            <person name="Mochizuki Y."/>
            <person name="Mount S."/>
            <person name="Morishita T."/>
            <person name="Miura S."/>
            <person name="Nakayama A."/>
            <person name="Nishizaka S."/>
            <person name="Nomoto H."/>
            <person name="Ohta F."/>
            <person name="Oishi K."/>
            <person name="Rigoutsos I."/>
            <person name="Sano M."/>
            <person name="Sasaki A."/>
            <person name="Sasakura Y."/>
            <person name="Shoguchi E."/>
            <person name="Shin-i T."/>
            <person name="Spagnuolo A."/>
            <person name="Stainier D."/>
            <person name="Suzuki M.M."/>
            <person name="Tassy O."/>
            <person name="Takatori N."/>
            <person name="Tokuoka M."/>
            <person name="Yagi K."/>
            <person name="Yoshizaki F."/>
            <person name="Wada S."/>
            <person name="Zhang C."/>
            <person name="Hyatt P.D."/>
            <person name="Larimer F."/>
            <person name="Detter C."/>
            <person name="Doggett N."/>
            <person name="Glavina T."/>
            <person name="Hawkins T."/>
            <person name="Richardson P."/>
            <person name="Lucas S."/>
            <person name="Kohara Y."/>
            <person name="Levine M."/>
            <person name="Satoh N."/>
            <person name="Rokhsar D.S."/>
        </authorList>
    </citation>
    <scope>NUCLEOTIDE SEQUENCE [LARGE SCALE GENOMIC DNA]</scope>
</reference>
<dbReference type="Proteomes" id="UP000008144">
    <property type="component" value="Chromosome 10"/>
</dbReference>
<proteinExistence type="predicted"/>
<dbReference type="InParanoid" id="F6RNB1"/>